<dbReference type="GeneID" id="77728533"/>
<dbReference type="Proteomes" id="UP001164286">
    <property type="component" value="Unassembled WGS sequence"/>
</dbReference>
<organism evidence="5 6">
    <name type="scientific">Dioszegia hungarica</name>
    <dbReference type="NCBI Taxonomy" id="4972"/>
    <lineage>
        <taxon>Eukaryota</taxon>
        <taxon>Fungi</taxon>
        <taxon>Dikarya</taxon>
        <taxon>Basidiomycota</taxon>
        <taxon>Agaricomycotina</taxon>
        <taxon>Tremellomycetes</taxon>
        <taxon>Tremellales</taxon>
        <taxon>Bulleribasidiaceae</taxon>
        <taxon>Dioszegia</taxon>
    </lineage>
</organism>
<feature type="region of interest" description="Disordered" evidence="4">
    <location>
        <begin position="182"/>
        <end position="297"/>
    </location>
</feature>
<evidence type="ECO:0000256" key="3">
    <source>
        <dbReference type="ARBA" id="ARBA00023242"/>
    </source>
</evidence>
<accession>A0AA38LW63</accession>
<dbReference type="PANTHER" id="PTHR13486">
    <property type="entry name" value="TELOMERE LENGTH AND SILENCING PROTEIN 1 TLS1 FAMILY MEMBER"/>
    <property type="match status" value="1"/>
</dbReference>
<feature type="region of interest" description="Disordered" evidence="4">
    <location>
        <begin position="1"/>
        <end position="47"/>
    </location>
</feature>
<gene>
    <name evidence="5" type="ORF">MKK02DRAFT_36011</name>
</gene>
<protein>
    <submittedName>
        <fullName evidence="5">Hepatocellular carcinoma-associated antigen 59-domain-containing protein</fullName>
    </submittedName>
</protein>
<name>A0AA38LW63_9TREE</name>
<comment type="subcellular location">
    <subcellularLocation>
        <location evidence="1">Nucleus</location>
    </subcellularLocation>
</comment>
<dbReference type="InterPro" id="IPR010756">
    <property type="entry name" value="Tls1-like"/>
</dbReference>
<evidence type="ECO:0000256" key="2">
    <source>
        <dbReference type="ARBA" id="ARBA00007643"/>
    </source>
</evidence>
<reference evidence="5" key="1">
    <citation type="journal article" date="2022" name="G3 (Bethesda)">
        <title>High quality genome of the basidiomycete yeast Dioszegia hungarica PDD-24b-2 isolated from cloud water.</title>
        <authorList>
            <person name="Jarrige D."/>
            <person name="Haridas S."/>
            <person name="Bleykasten-Grosshans C."/>
            <person name="Joly M."/>
            <person name="Nadalig T."/>
            <person name="Sancelme M."/>
            <person name="Vuilleumier S."/>
            <person name="Grigoriev I.V."/>
            <person name="Amato P."/>
            <person name="Bringel F."/>
        </authorList>
    </citation>
    <scope>NUCLEOTIDE SEQUENCE</scope>
    <source>
        <strain evidence="5">PDD-24b-2</strain>
    </source>
</reference>
<keyword evidence="6" id="KW-1185">Reference proteome</keyword>
<sequence>MFKKRTRPAGSRAKDTPTASAEAGPSTISPSRSPPPEETEPAEDLTAEIDELILLRKLRKGKQGIDLAKFNQGPKKVARDDLGTGAAGYGLHAPMRKRNEDDEVDEFADEAERMMRMVRSNNFTQQTNALDTDKHMLAYIESEMAKRKGKAEKEGRSLEPLDPQSELYKMAAKYQWDMEKVEEEEGNVTNSMGMLTSIPEMDLGMENRLRNIEATEKAKREMEERRKNETKTRRRPEDEDFAAARYHRPTLRIASDIYAHNDEQREAAGLPPPRYNDSKKDNQQATDAEVYDRFKKR</sequence>
<proteinExistence type="inferred from homology"/>
<feature type="compositionally biased region" description="Basic and acidic residues" evidence="4">
    <location>
        <begin position="205"/>
        <end position="237"/>
    </location>
</feature>
<comment type="similarity">
    <text evidence="2">Belongs to the TLS1 family.</text>
</comment>
<comment type="caution">
    <text evidence="5">The sequence shown here is derived from an EMBL/GenBank/DDBJ whole genome shotgun (WGS) entry which is preliminary data.</text>
</comment>
<feature type="region of interest" description="Disordered" evidence="4">
    <location>
        <begin position="74"/>
        <end position="102"/>
    </location>
</feature>
<evidence type="ECO:0000313" key="5">
    <source>
        <dbReference type="EMBL" id="KAI9638040.1"/>
    </source>
</evidence>
<evidence type="ECO:0000256" key="1">
    <source>
        <dbReference type="ARBA" id="ARBA00004123"/>
    </source>
</evidence>
<evidence type="ECO:0000256" key="4">
    <source>
        <dbReference type="SAM" id="MobiDB-lite"/>
    </source>
</evidence>
<dbReference type="RefSeq" id="XP_052947817.1">
    <property type="nucleotide sequence ID" value="XM_053089328.1"/>
</dbReference>
<dbReference type="AlphaFoldDB" id="A0AA38LW63"/>
<feature type="compositionally biased region" description="Acidic residues" evidence="4">
    <location>
        <begin position="37"/>
        <end position="47"/>
    </location>
</feature>
<dbReference type="GO" id="GO:0005681">
    <property type="term" value="C:spliceosomal complex"/>
    <property type="evidence" value="ECO:0007669"/>
    <property type="project" value="TreeGrafter"/>
</dbReference>
<dbReference type="Pfam" id="PF07052">
    <property type="entry name" value="Hep_59"/>
    <property type="match status" value="1"/>
</dbReference>
<keyword evidence="3" id="KW-0539">Nucleus</keyword>
<dbReference type="PANTHER" id="PTHR13486:SF2">
    <property type="entry name" value="SPLICING FACTOR C9ORF78"/>
    <property type="match status" value="1"/>
</dbReference>
<dbReference type="GO" id="GO:0000398">
    <property type="term" value="P:mRNA splicing, via spliceosome"/>
    <property type="evidence" value="ECO:0007669"/>
    <property type="project" value="TreeGrafter"/>
</dbReference>
<evidence type="ECO:0000313" key="6">
    <source>
        <dbReference type="Proteomes" id="UP001164286"/>
    </source>
</evidence>
<dbReference type="EMBL" id="JAKWFO010000003">
    <property type="protein sequence ID" value="KAI9638040.1"/>
    <property type="molecule type" value="Genomic_DNA"/>
</dbReference>